<dbReference type="WBParaSite" id="RSKR_0000076600.1">
    <property type="protein sequence ID" value="RSKR_0000076600.1"/>
    <property type="gene ID" value="RSKR_0000076600"/>
</dbReference>
<evidence type="ECO:0000313" key="1">
    <source>
        <dbReference type="Proteomes" id="UP000095286"/>
    </source>
</evidence>
<dbReference type="Proteomes" id="UP000095286">
    <property type="component" value="Unplaced"/>
</dbReference>
<accession>A0AC35THM9</accession>
<organism evidence="1 2">
    <name type="scientific">Rhabditophanes sp. KR3021</name>
    <dbReference type="NCBI Taxonomy" id="114890"/>
    <lineage>
        <taxon>Eukaryota</taxon>
        <taxon>Metazoa</taxon>
        <taxon>Ecdysozoa</taxon>
        <taxon>Nematoda</taxon>
        <taxon>Chromadorea</taxon>
        <taxon>Rhabditida</taxon>
        <taxon>Tylenchina</taxon>
        <taxon>Panagrolaimomorpha</taxon>
        <taxon>Strongyloidoidea</taxon>
        <taxon>Alloionematidae</taxon>
        <taxon>Rhabditophanes</taxon>
    </lineage>
</organism>
<name>A0AC35THM9_9BILA</name>
<protein>
    <submittedName>
        <fullName evidence="2">SDR family oxidoreductase</fullName>
    </submittedName>
</protein>
<proteinExistence type="predicted"/>
<reference evidence="2" key="1">
    <citation type="submission" date="2016-11" db="UniProtKB">
        <authorList>
            <consortium name="WormBaseParasite"/>
        </authorList>
    </citation>
    <scope>IDENTIFICATION</scope>
    <source>
        <strain evidence="2">KR3021</strain>
    </source>
</reference>
<evidence type="ECO:0000313" key="2">
    <source>
        <dbReference type="WBParaSite" id="RSKR_0000076600.1"/>
    </source>
</evidence>
<sequence length="289" mass="31913">MNVIAGCLTEHGIKGLIEECNSLAGDLYAISLDVTKQESVDEAFAFVSNLMDEKNTTLWSVVNNAGINRFKGPSDWCEIKDFEDLIAVNLMGPIRVCQTFLPLLKKSKGRFVTMISCNGRVHNFYCAPYTTSKFGLEGYMASLRVDMQIFGIGVSILEPGAFKTPLTQDSGLGDRINTVWNNLDKQVRQDYGVAFKDNLAMSYHRGVNTIACDDLSKVVNCYVHAITAVSPKKRYVIGKDASIIFIPLSYLSPSVQDKILTLLFKRMAITPAMHMKKSAVNALLSETAS</sequence>